<dbReference type="AlphaFoldDB" id="A0AAD8ARG6"/>
<reference evidence="2" key="2">
    <citation type="submission" date="2023-04" db="EMBL/GenBank/DDBJ databases">
        <authorList>
            <person name="Bu L."/>
            <person name="Lu L."/>
            <person name="Laidemitt M.R."/>
            <person name="Zhang S.M."/>
            <person name="Mutuku M."/>
            <person name="Mkoji G."/>
            <person name="Steinauer M."/>
            <person name="Loker E.S."/>
        </authorList>
    </citation>
    <scope>NUCLEOTIDE SEQUENCE</scope>
    <source>
        <strain evidence="2">KasaAsao</strain>
        <tissue evidence="2">Whole Snail</tissue>
    </source>
</reference>
<protein>
    <submittedName>
        <fullName evidence="2">Uncharacterized protein</fullName>
    </submittedName>
</protein>
<organism evidence="2 3">
    <name type="scientific">Biomphalaria pfeifferi</name>
    <name type="common">Bloodfluke planorb</name>
    <name type="synonym">Freshwater snail</name>
    <dbReference type="NCBI Taxonomy" id="112525"/>
    <lineage>
        <taxon>Eukaryota</taxon>
        <taxon>Metazoa</taxon>
        <taxon>Spiralia</taxon>
        <taxon>Lophotrochozoa</taxon>
        <taxon>Mollusca</taxon>
        <taxon>Gastropoda</taxon>
        <taxon>Heterobranchia</taxon>
        <taxon>Euthyneura</taxon>
        <taxon>Panpulmonata</taxon>
        <taxon>Hygrophila</taxon>
        <taxon>Lymnaeoidea</taxon>
        <taxon>Planorbidae</taxon>
        <taxon>Biomphalaria</taxon>
    </lineage>
</organism>
<keyword evidence="1" id="KW-0812">Transmembrane</keyword>
<gene>
    <name evidence="2" type="ORF">Bpfe_029513</name>
</gene>
<keyword evidence="1" id="KW-1133">Transmembrane helix</keyword>
<name>A0AAD8ARG6_BIOPF</name>
<reference evidence="2" key="1">
    <citation type="journal article" date="2023" name="PLoS Negl. Trop. Dis.">
        <title>A genome sequence for Biomphalaria pfeifferi, the major vector snail for the human-infecting parasite Schistosoma mansoni.</title>
        <authorList>
            <person name="Bu L."/>
            <person name="Lu L."/>
            <person name="Laidemitt M.R."/>
            <person name="Zhang S.M."/>
            <person name="Mutuku M."/>
            <person name="Mkoji G."/>
            <person name="Steinauer M."/>
            <person name="Loker E.S."/>
        </authorList>
    </citation>
    <scope>NUCLEOTIDE SEQUENCE</scope>
    <source>
        <strain evidence="2">KasaAsao</strain>
    </source>
</reference>
<feature type="transmembrane region" description="Helical" evidence="1">
    <location>
        <begin position="12"/>
        <end position="33"/>
    </location>
</feature>
<keyword evidence="3" id="KW-1185">Reference proteome</keyword>
<evidence type="ECO:0000313" key="3">
    <source>
        <dbReference type="Proteomes" id="UP001233172"/>
    </source>
</evidence>
<dbReference type="Proteomes" id="UP001233172">
    <property type="component" value="Unassembled WGS sequence"/>
</dbReference>
<keyword evidence="1" id="KW-0472">Membrane</keyword>
<proteinExistence type="predicted"/>
<evidence type="ECO:0000256" key="1">
    <source>
        <dbReference type="SAM" id="Phobius"/>
    </source>
</evidence>
<accession>A0AAD8ARG6</accession>
<evidence type="ECO:0000313" key="2">
    <source>
        <dbReference type="EMBL" id="KAK0041041.1"/>
    </source>
</evidence>
<dbReference type="EMBL" id="JASAOG010000290">
    <property type="protein sequence ID" value="KAK0041041.1"/>
    <property type="molecule type" value="Genomic_DNA"/>
</dbReference>
<sequence length="72" mass="8362">MTFRTADDREKTFQFILLLLFFDTTLTFCAWHVGMNSGRQTDILLLAHHDTQWLTVDNATAKQPKHQGLRVV</sequence>
<comment type="caution">
    <text evidence="2">The sequence shown here is derived from an EMBL/GenBank/DDBJ whole genome shotgun (WGS) entry which is preliminary data.</text>
</comment>